<dbReference type="InterPro" id="IPR017927">
    <property type="entry name" value="FAD-bd_FR_type"/>
</dbReference>
<evidence type="ECO:0000313" key="3">
    <source>
        <dbReference type="Proteomes" id="UP000661715"/>
    </source>
</evidence>
<evidence type="ECO:0000313" key="2">
    <source>
        <dbReference type="EMBL" id="MBD0725852.1"/>
    </source>
</evidence>
<feature type="domain" description="FAD-binding FR-type" evidence="1">
    <location>
        <begin position="10"/>
        <end position="117"/>
    </location>
</feature>
<dbReference type="PROSITE" id="PS51384">
    <property type="entry name" value="FAD_FR"/>
    <property type="match status" value="1"/>
</dbReference>
<dbReference type="InterPro" id="IPR039261">
    <property type="entry name" value="FNR_nucleotide-bd"/>
</dbReference>
<dbReference type="Gene3D" id="2.40.30.10">
    <property type="entry name" value="Translation factors"/>
    <property type="match status" value="1"/>
</dbReference>
<gene>
    <name evidence="2" type="ORF">B6A10_11730</name>
</gene>
<dbReference type="Gene3D" id="3.40.50.80">
    <property type="entry name" value="Nucleotide-binding domain of ferredoxin-NADP reductase (FNR) module"/>
    <property type="match status" value="1"/>
</dbReference>
<dbReference type="PANTHER" id="PTHR30157:SF0">
    <property type="entry name" value="NADPH-DEPENDENT FERRIC-CHELATE REDUCTASE"/>
    <property type="match status" value="1"/>
</dbReference>
<dbReference type="InterPro" id="IPR039374">
    <property type="entry name" value="SIP_fam"/>
</dbReference>
<sequence length="241" mass="27712">MNLLTATLKQILNEAIIEKKWKISDLAYAIRLKSKSIQDIDFIAGYFIRICIGLSEDSLSGRDFVRSYSIWNIDKSSGTMDIAIATKSQGAGANWVLNQKVGNKVYFKLKKGNFILDCEYDNYLMIGDLSALSHLYIIKRNLSEDKQIESLIYSQNVNELYNDIDNSNPFNFHELPENPTDQLICKIKEIVPKMTGKKMVYIAGDSRVCSTLNKYFKNELNWETKLIKIKPFWNPEKKGLE</sequence>
<accession>A0ABR7USH0</accession>
<dbReference type="InterPro" id="IPR017938">
    <property type="entry name" value="Riboflavin_synthase-like_b-brl"/>
</dbReference>
<organism evidence="2 3">
    <name type="scientific">Flavobacterium pokkalii</name>
    <dbReference type="NCBI Taxonomy" id="1940408"/>
    <lineage>
        <taxon>Bacteria</taxon>
        <taxon>Pseudomonadati</taxon>
        <taxon>Bacteroidota</taxon>
        <taxon>Flavobacteriia</taxon>
        <taxon>Flavobacteriales</taxon>
        <taxon>Flavobacteriaceae</taxon>
        <taxon>Flavobacterium</taxon>
    </lineage>
</organism>
<dbReference type="EMBL" id="NASZ01000018">
    <property type="protein sequence ID" value="MBD0725852.1"/>
    <property type="molecule type" value="Genomic_DNA"/>
</dbReference>
<dbReference type="InterPro" id="IPR008333">
    <property type="entry name" value="Cbr1-like_FAD-bd_dom"/>
</dbReference>
<protein>
    <submittedName>
        <fullName evidence="2">Phage tail protein</fullName>
    </submittedName>
</protein>
<dbReference type="SUPFAM" id="SSF63380">
    <property type="entry name" value="Riboflavin synthase domain-like"/>
    <property type="match status" value="1"/>
</dbReference>
<name>A0ABR7USH0_9FLAO</name>
<proteinExistence type="predicted"/>
<dbReference type="Proteomes" id="UP000661715">
    <property type="component" value="Unassembled WGS sequence"/>
</dbReference>
<dbReference type="Pfam" id="PF04954">
    <property type="entry name" value="SIP"/>
    <property type="match status" value="1"/>
</dbReference>
<dbReference type="RefSeq" id="WP_188221014.1">
    <property type="nucleotide sequence ID" value="NZ_NASZ01000018.1"/>
</dbReference>
<dbReference type="PANTHER" id="PTHR30157">
    <property type="entry name" value="FERRIC REDUCTASE, NADPH-DEPENDENT"/>
    <property type="match status" value="1"/>
</dbReference>
<dbReference type="InterPro" id="IPR007037">
    <property type="entry name" value="SIP_rossman_dom"/>
</dbReference>
<dbReference type="Pfam" id="PF00970">
    <property type="entry name" value="FAD_binding_6"/>
    <property type="match status" value="1"/>
</dbReference>
<evidence type="ECO:0000259" key="1">
    <source>
        <dbReference type="PROSITE" id="PS51384"/>
    </source>
</evidence>
<comment type="caution">
    <text evidence="2">The sequence shown here is derived from an EMBL/GenBank/DDBJ whole genome shotgun (WGS) entry which is preliminary data.</text>
</comment>
<reference evidence="2 3" key="1">
    <citation type="journal article" date="2020" name="Microbiol. Res.">
        <title>Flavobacterium pokkalii sp. nov., a novel plant growth promoting native rhizobacteria isolated from pokkali rice grown in coastal saline affected agricultural regions of southern India, Kerala.</title>
        <authorList>
            <person name="Menon R.R."/>
            <person name="Kumari S."/>
            <person name="Viver T."/>
            <person name="Rameshkumar N."/>
        </authorList>
    </citation>
    <scope>NUCLEOTIDE SEQUENCE [LARGE SCALE GENOMIC DNA]</scope>
    <source>
        <strain evidence="2 3">L1I52</strain>
    </source>
</reference>
<keyword evidence="3" id="KW-1185">Reference proteome</keyword>